<gene>
    <name evidence="3" type="ORF">C7410_104169</name>
    <name evidence="2" type="ORF">FHX59_004780</name>
</gene>
<feature type="region of interest" description="Disordered" evidence="1">
    <location>
        <begin position="15"/>
        <end position="36"/>
    </location>
</feature>
<sequence length="36" mass="4120">MEPLQNVLDEHALQFTPTDLRTSGNDLQFNNHPGLR</sequence>
<reference evidence="3 4" key="1">
    <citation type="submission" date="2018-06" db="EMBL/GenBank/DDBJ databases">
        <title>Genomic Encyclopedia of Type Strains, Phase IV (KMG-V): Genome sequencing to study the core and pangenomes of soil and plant-associated prokaryotes.</title>
        <authorList>
            <person name="Whitman W."/>
        </authorList>
    </citation>
    <scope>NUCLEOTIDE SEQUENCE [LARGE SCALE GENOMIC DNA]</scope>
    <source>
        <strain evidence="3 4">SRCL-318</strain>
        <strain evidence="2 5">SRMrh-85</strain>
    </source>
</reference>
<evidence type="ECO:0000313" key="3">
    <source>
        <dbReference type="EMBL" id="PYE25589.1"/>
    </source>
</evidence>
<accession>A0A2U1ABM3</accession>
<comment type="caution">
    <text evidence="3">The sequence shown here is derived from an EMBL/GenBank/DDBJ whole genome shotgun (WGS) entry which is preliminary data.</text>
</comment>
<dbReference type="Proteomes" id="UP000533533">
    <property type="component" value="Unassembled WGS sequence"/>
</dbReference>
<proteinExistence type="predicted"/>
<evidence type="ECO:0000256" key="1">
    <source>
        <dbReference type="SAM" id="MobiDB-lite"/>
    </source>
</evidence>
<keyword evidence="5" id="KW-1185">Reference proteome</keyword>
<name>A0A2U1ABM3_9BURK</name>
<evidence type="ECO:0000313" key="4">
    <source>
        <dbReference type="Proteomes" id="UP000247772"/>
    </source>
</evidence>
<evidence type="ECO:0000313" key="5">
    <source>
        <dbReference type="Proteomes" id="UP000533533"/>
    </source>
</evidence>
<dbReference type="Proteomes" id="UP000247772">
    <property type="component" value="Unassembled WGS sequence"/>
</dbReference>
<dbReference type="AlphaFoldDB" id="A0A2U1ABM3"/>
<dbReference type="EMBL" id="JACHVZ010000013">
    <property type="protein sequence ID" value="MBB2930318.1"/>
    <property type="molecule type" value="Genomic_DNA"/>
</dbReference>
<protein>
    <submittedName>
        <fullName evidence="3">Uncharacterized protein</fullName>
    </submittedName>
</protein>
<organism evidence="3 4">
    <name type="scientific">Paraburkholderia silvatlantica</name>
    <dbReference type="NCBI Taxonomy" id="321895"/>
    <lineage>
        <taxon>Bacteria</taxon>
        <taxon>Pseudomonadati</taxon>
        <taxon>Pseudomonadota</taxon>
        <taxon>Betaproteobacteria</taxon>
        <taxon>Burkholderiales</taxon>
        <taxon>Burkholderiaceae</taxon>
        <taxon>Paraburkholderia</taxon>
    </lineage>
</organism>
<dbReference type="EMBL" id="QJSQ01000004">
    <property type="protein sequence ID" value="PYE25589.1"/>
    <property type="molecule type" value="Genomic_DNA"/>
</dbReference>
<evidence type="ECO:0000313" key="2">
    <source>
        <dbReference type="EMBL" id="MBB2930318.1"/>
    </source>
</evidence>